<keyword evidence="1" id="KW-1133">Transmembrane helix</keyword>
<proteinExistence type="predicted"/>
<evidence type="ECO:0000313" key="3">
    <source>
        <dbReference type="Proteomes" id="UP001241988"/>
    </source>
</evidence>
<dbReference type="Proteomes" id="UP001241988">
    <property type="component" value="Unassembled WGS sequence"/>
</dbReference>
<dbReference type="EMBL" id="JAUSWB010000005">
    <property type="protein sequence ID" value="MDQ0429298.1"/>
    <property type="molecule type" value="Genomic_DNA"/>
</dbReference>
<keyword evidence="3" id="KW-1185">Reference proteome</keyword>
<evidence type="ECO:0000256" key="1">
    <source>
        <dbReference type="SAM" id="Phobius"/>
    </source>
</evidence>
<name>A0ABU0GVG4_9BACL</name>
<protein>
    <submittedName>
        <fullName evidence="2">Uncharacterized membrane protein YcjF (UPF0283 family)</fullName>
    </submittedName>
</protein>
<sequence>MGDAIAVLAILVPVFIAAFALRWVRMIRLNSEKQIEQNQEIIALLKESAKESGR</sequence>
<dbReference type="RefSeq" id="WP_308787398.1">
    <property type="nucleotide sequence ID" value="NZ_JAUSWB010000005.1"/>
</dbReference>
<accession>A0ABU0GVG4</accession>
<keyword evidence="1" id="KW-0472">Membrane</keyword>
<reference evidence="2 3" key="1">
    <citation type="submission" date="2023-07" db="EMBL/GenBank/DDBJ databases">
        <title>Genomic Encyclopedia of Type Strains, Phase IV (KMG-IV): sequencing the most valuable type-strain genomes for metagenomic binning, comparative biology and taxonomic classification.</title>
        <authorList>
            <person name="Goeker M."/>
        </authorList>
    </citation>
    <scope>NUCLEOTIDE SEQUENCE [LARGE SCALE GENOMIC DNA]</scope>
    <source>
        <strain evidence="2 3">DSM 16419</strain>
    </source>
</reference>
<gene>
    <name evidence="2" type="ORF">QOZ98_002126</name>
</gene>
<organism evidence="2 3">
    <name type="scientific">Planomicrobium stackebrandtii</name>
    <dbReference type="NCBI Taxonomy" id="253160"/>
    <lineage>
        <taxon>Bacteria</taxon>
        <taxon>Bacillati</taxon>
        <taxon>Bacillota</taxon>
        <taxon>Bacilli</taxon>
        <taxon>Bacillales</taxon>
        <taxon>Caryophanaceae</taxon>
        <taxon>Planomicrobium</taxon>
    </lineage>
</organism>
<evidence type="ECO:0000313" key="2">
    <source>
        <dbReference type="EMBL" id="MDQ0429298.1"/>
    </source>
</evidence>
<comment type="caution">
    <text evidence="2">The sequence shown here is derived from an EMBL/GenBank/DDBJ whole genome shotgun (WGS) entry which is preliminary data.</text>
</comment>
<feature type="transmembrane region" description="Helical" evidence="1">
    <location>
        <begin position="6"/>
        <end position="24"/>
    </location>
</feature>
<keyword evidence="1" id="KW-0812">Transmembrane</keyword>